<name>A0A1H6C935_9HYPH</name>
<dbReference type="PRINTS" id="PR00035">
    <property type="entry name" value="HTHGNTR"/>
</dbReference>
<dbReference type="PROSITE" id="PS50949">
    <property type="entry name" value="HTH_GNTR"/>
    <property type="match status" value="1"/>
</dbReference>
<dbReference type="EMBL" id="FNUY01000009">
    <property type="protein sequence ID" value="SEG69418.1"/>
    <property type="molecule type" value="Genomic_DNA"/>
</dbReference>
<evidence type="ECO:0000259" key="4">
    <source>
        <dbReference type="PROSITE" id="PS50949"/>
    </source>
</evidence>
<dbReference type="InterPro" id="IPR000524">
    <property type="entry name" value="Tscrpt_reg_HTH_GntR"/>
</dbReference>
<evidence type="ECO:0000256" key="1">
    <source>
        <dbReference type="ARBA" id="ARBA00023015"/>
    </source>
</evidence>
<dbReference type="PANTHER" id="PTHR43537">
    <property type="entry name" value="TRANSCRIPTIONAL REGULATOR, GNTR FAMILY"/>
    <property type="match status" value="1"/>
</dbReference>
<keyword evidence="3" id="KW-0804">Transcription</keyword>
<evidence type="ECO:0000313" key="5">
    <source>
        <dbReference type="EMBL" id="SEG69418.1"/>
    </source>
</evidence>
<dbReference type="GO" id="GO:0003700">
    <property type="term" value="F:DNA-binding transcription factor activity"/>
    <property type="evidence" value="ECO:0007669"/>
    <property type="project" value="InterPro"/>
</dbReference>
<dbReference type="AlphaFoldDB" id="A0A1H6C935"/>
<feature type="domain" description="HTH gntR-type" evidence="4">
    <location>
        <begin position="82"/>
        <end position="149"/>
    </location>
</feature>
<dbReference type="SMART" id="SM00345">
    <property type="entry name" value="HTH_GNTR"/>
    <property type="match status" value="2"/>
</dbReference>
<evidence type="ECO:0000256" key="3">
    <source>
        <dbReference type="ARBA" id="ARBA00023163"/>
    </source>
</evidence>
<dbReference type="Gene3D" id="1.10.10.10">
    <property type="entry name" value="Winged helix-like DNA-binding domain superfamily/Winged helix DNA-binding domain"/>
    <property type="match status" value="2"/>
</dbReference>
<dbReference type="SMART" id="SM00895">
    <property type="entry name" value="FCD"/>
    <property type="match status" value="1"/>
</dbReference>
<evidence type="ECO:0000313" key="6">
    <source>
        <dbReference type="Proteomes" id="UP000236743"/>
    </source>
</evidence>
<dbReference type="Gene3D" id="1.20.120.530">
    <property type="entry name" value="GntR ligand-binding domain-like"/>
    <property type="match status" value="1"/>
</dbReference>
<keyword evidence="2" id="KW-0238">DNA-binding</keyword>
<dbReference type="GO" id="GO:0003677">
    <property type="term" value="F:DNA binding"/>
    <property type="evidence" value="ECO:0007669"/>
    <property type="project" value="UniProtKB-KW"/>
</dbReference>
<protein>
    <submittedName>
        <fullName evidence="5">Transcriptional regulator, GntR family</fullName>
    </submittedName>
</protein>
<dbReference type="SUPFAM" id="SSF46785">
    <property type="entry name" value="Winged helix' DNA-binding domain"/>
    <property type="match status" value="2"/>
</dbReference>
<dbReference type="InterPro" id="IPR036390">
    <property type="entry name" value="WH_DNA-bd_sf"/>
</dbReference>
<dbReference type="InterPro" id="IPR036388">
    <property type="entry name" value="WH-like_DNA-bd_sf"/>
</dbReference>
<dbReference type="RefSeq" id="WP_103874396.1">
    <property type="nucleotide sequence ID" value="NZ_FNUY01000009.1"/>
</dbReference>
<keyword evidence="6" id="KW-1185">Reference proteome</keyword>
<keyword evidence="1" id="KW-0805">Transcription regulation</keyword>
<dbReference type="InterPro" id="IPR008920">
    <property type="entry name" value="TF_FadR/GntR_C"/>
</dbReference>
<dbReference type="OrthoDB" id="9799812at2"/>
<gene>
    <name evidence="5" type="ORF">SAMN04488115_109147</name>
</gene>
<accession>A0A1H6C935</accession>
<evidence type="ECO:0000256" key="2">
    <source>
        <dbReference type="ARBA" id="ARBA00023125"/>
    </source>
</evidence>
<organism evidence="5 6">
    <name type="scientific">Bosea lathyri</name>
    <dbReference type="NCBI Taxonomy" id="1036778"/>
    <lineage>
        <taxon>Bacteria</taxon>
        <taxon>Pseudomonadati</taxon>
        <taxon>Pseudomonadota</taxon>
        <taxon>Alphaproteobacteria</taxon>
        <taxon>Hyphomicrobiales</taxon>
        <taxon>Boseaceae</taxon>
        <taxon>Bosea</taxon>
    </lineage>
</organism>
<sequence length="296" mass="34211">MKDNSVYKRSFNACLDLIRRLEPGALLGSEPALARELEVSRTTVRSILVALAAAGVIALEGRSRQVLRHPLDAEYFPDLETEASSELIERRFKEWLLTGDVKPGSIINSLELARRFEVSTSGIREYLNRFSRFGLIERRPNASWVFRGFTSSFALELCDIRELFEMQSIERFAAQIHKEPLRRRLADLKARHIDLLGRIETDFTQFSPLDEAFHRTINDAADNRFIREFYEIISLIFHYHFQWNKVDERERNEIAIHEHLAIIEGLESGDARATRKAVAVHMSSARNSLFRSLRGH</sequence>
<dbReference type="PANTHER" id="PTHR43537:SF51">
    <property type="entry name" value="HTH-TYPE TRANSCRIPTIONAL REGULATOR LGOR-RELATED"/>
    <property type="match status" value="1"/>
</dbReference>
<dbReference type="Pfam" id="PF00392">
    <property type="entry name" value="GntR"/>
    <property type="match status" value="1"/>
</dbReference>
<dbReference type="SUPFAM" id="SSF48008">
    <property type="entry name" value="GntR ligand-binding domain-like"/>
    <property type="match status" value="1"/>
</dbReference>
<dbReference type="Proteomes" id="UP000236743">
    <property type="component" value="Unassembled WGS sequence"/>
</dbReference>
<proteinExistence type="predicted"/>
<reference evidence="5 6" key="1">
    <citation type="submission" date="2016-10" db="EMBL/GenBank/DDBJ databases">
        <authorList>
            <person name="de Groot N.N."/>
        </authorList>
    </citation>
    <scope>NUCLEOTIDE SEQUENCE [LARGE SCALE GENOMIC DNA]</scope>
    <source>
        <strain evidence="5 6">DSM 26656</strain>
    </source>
</reference>
<dbReference type="Pfam" id="PF07729">
    <property type="entry name" value="FCD"/>
    <property type="match status" value="1"/>
</dbReference>
<dbReference type="InterPro" id="IPR011711">
    <property type="entry name" value="GntR_C"/>
</dbReference>